<evidence type="ECO:0000313" key="1">
    <source>
        <dbReference type="EMBL" id="RNA27973.1"/>
    </source>
</evidence>
<feature type="non-terminal residue" evidence="1">
    <location>
        <position position="191"/>
    </location>
</feature>
<comment type="caution">
    <text evidence="1">The sequence shown here is derived from an EMBL/GenBank/DDBJ whole genome shotgun (WGS) entry which is preliminary data.</text>
</comment>
<evidence type="ECO:0000313" key="2">
    <source>
        <dbReference type="Proteomes" id="UP000276133"/>
    </source>
</evidence>
<organism evidence="1 2">
    <name type="scientific">Brachionus plicatilis</name>
    <name type="common">Marine rotifer</name>
    <name type="synonym">Brachionus muelleri</name>
    <dbReference type="NCBI Taxonomy" id="10195"/>
    <lineage>
        <taxon>Eukaryota</taxon>
        <taxon>Metazoa</taxon>
        <taxon>Spiralia</taxon>
        <taxon>Gnathifera</taxon>
        <taxon>Rotifera</taxon>
        <taxon>Eurotatoria</taxon>
        <taxon>Monogononta</taxon>
        <taxon>Pseudotrocha</taxon>
        <taxon>Ploima</taxon>
        <taxon>Brachionidae</taxon>
        <taxon>Brachionus</taxon>
    </lineage>
</organism>
<sequence>MRNFCSSGLDGNWTRRLIKVAFYLREQHRLSGGRLGLGQLHFGQLVAGGYLLVVVGEQQLVDLLRKVNQRFVRVQDLQRASDGVGVRLALQVVIVLSEFLIFDFKFYCYEKLFINKTFKKAERTYSSSSDSETIETIINIKPFTNRLRSEIMKRFVNDKGQTLGFYEKKFHNEMEEIKSTVALFCYATWIL</sequence>
<proteinExistence type="predicted"/>
<keyword evidence="2" id="KW-1185">Reference proteome</keyword>
<name>A0A3M7RWN6_BRAPC</name>
<dbReference type="AlphaFoldDB" id="A0A3M7RWN6"/>
<dbReference type="Proteomes" id="UP000276133">
    <property type="component" value="Unassembled WGS sequence"/>
</dbReference>
<gene>
    <name evidence="1" type="ORF">BpHYR1_018790</name>
</gene>
<dbReference type="EMBL" id="REGN01002459">
    <property type="protein sequence ID" value="RNA27973.1"/>
    <property type="molecule type" value="Genomic_DNA"/>
</dbReference>
<accession>A0A3M7RWN6</accession>
<protein>
    <submittedName>
        <fullName evidence="1">Uncharacterized protein</fullName>
    </submittedName>
</protein>
<reference evidence="1 2" key="1">
    <citation type="journal article" date="2018" name="Sci. Rep.">
        <title>Genomic signatures of local adaptation to the degree of environmental predictability in rotifers.</title>
        <authorList>
            <person name="Franch-Gras L."/>
            <person name="Hahn C."/>
            <person name="Garcia-Roger E.M."/>
            <person name="Carmona M.J."/>
            <person name="Serra M."/>
            <person name="Gomez A."/>
        </authorList>
    </citation>
    <scope>NUCLEOTIDE SEQUENCE [LARGE SCALE GENOMIC DNA]</scope>
    <source>
        <strain evidence="1">HYR1</strain>
    </source>
</reference>